<gene>
    <name evidence="1" type="ORF">CEPIT_LOCUS21462</name>
    <name evidence="2" type="ORF">CEPIT_LOCUS44413</name>
</gene>
<proteinExistence type="predicted"/>
<dbReference type="PANTHER" id="PTHR46087:SF11">
    <property type="entry name" value="PROTEIN SEMI-ROLLED LEAF 2"/>
    <property type="match status" value="1"/>
</dbReference>
<organism evidence="1 3">
    <name type="scientific">Cuscuta epithymum</name>
    <dbReference type="NCBI Taxonomy" id="186058"/>
    <lineage>
        <taxon>Eukaryota</taxon>
        <taxon>Viridiplantae</taxon>
        <taxon>Streptophyta</taxon>
        <taxon>Embryophyta</taxon>
        <taxon>Tracheophyta</taxon>
        <taxon>Spermatophyta</taxon>
        <taxon>Magnoliopsida</taxon>
        <taxon>eudicotyledons</taxon>
        <taxon>Gunneridae</taxon>
        <taxon>Pentapetalae</taxon>
        <taxon>asterids</taxon>
        <taxon>lamiids</taxon>
        <taxon>Solanales</taxon>
        <taxon>Convolvulaceae</taxon>
        <taxon>Cuscuteae</taxon>
        <taxon>Cuscuta</taxon>
        <taxon>Cuscuta subgen. Cuscuta</taxon>
    </lineage>
</organism>
<dbReference type="InterPro" id="IPR049152">
    <property type="entry name" value="EFR3-like_ARM"/>
</dbReference>
<dbReference type="Proteomes" id="UP001152523">
    <property type="component" value="Unassembled WGS sequence"/>
</dbReference>
<dbReference type="PANTHER" id="PTHR46087">
    <property type="entry name" value="PUTATIVE, EXPRESSED-RELATED"/>
    <property type="match status" value="1"/>
</dbReference>
<evidence type="ECO:0000313" key="2">
    <source>
        <dbReference type="EMBL" id="CAH9148310.1"/>
    </source>
</evidence>
<accession>A0AAV0E905</accession>
<name>A0AAV0E905_9ASTE</name>
<dbReference type="AlphaFoldDB" id="A0AAV0E905"/>
<dbReference type="SUPFAM" id="SSF48371">
    <property type="entry name" value="ARM repeat"/>
    <property type="match status" value="1"/>
</dbReference>
<keyword evidence="3" id="KW-1185">Reference proteome</keyword>
<sequence>MGLLSRKLFPACESMCICCPALRSRSRQPVKRYKKLLADIFPKSADGSSNGRKIVKLCEYAAKNPFRIPKIAQCLEERCFKELRSGHTKSVNVIADVYNELLRMCQEQMACFANNLLNVVVEMLDSAKTDDIKIIGCLTFTKFIYSQVDGTYTYNIENLVQNVCSLARETGEDNQKRCLRASSLRCLSAMVWFMAEFSHIFTDFDEIVHVTLDNYEPDTPNEDDERGEAHHNWVDEVIRSEGRDLGNENRPSHLVRKRPDKKDLALLTREEIEMPKVWARICIQRMADLAKESTTMRRVLDPIFIHFDSKKQWVPQTGLAFIVLSDISYLLENSGNHQLILTGVVRHLDHKNVAHDSQAKSFAIQTATALVHQMRLGGGVSDIGYVNDLCRHLRKSLQATVDLSKEELDLNVTLQMSIQECLLETAKGISDPRPLLDMMAMTLEKLSPHKIVSRATMGSLIILAHTISIASLSLNFQQVFPDELFIQLLRVMLHPDVGIRIDGHHIFSVLLVTSSNYMRRTAPSHTRRWNSNGTSTFSSITALLDKLRREKDSSGLRGDCSTQDGFKEKGTVEEDRKQAWAHVNSPNIQKLNTIIDRRVASASLTETEQSILKLNEDQITQMLSSFWVQANMPDNLPANVEAITQSFCLTLSSLRLRNIENHLVVRFFQLPLSLVKISLDPNATLPPAYQRSLLLSSISMLAFVAKTYQVSDLNSLVKPLKDSDVDPFLGIGDDYQVYMKPRADPREYGSTADNQAASEYLSEVRSKTIASLEIIQSTSAERLSRITEVGEFEVEDLVKQMSEGFTPDDSFLFGLQSMVDVDHTQALAHCRESPSFDDGDFPMNSLAEDVKISESSVADFTRFMSTSPSPSSSRVVNIGQLMESALEVAGQVAGTFVSTSPLPYGAMASQCESLGTDTRKKLSNWLAHENLHIKASDILLPVLPRNRQITARKATVVQAIDEGTSAEDSVAPKEPWLALRLPPASPFDNFLKAARC</sequence>
<dbReference type="EMBL" id="CAMAPF010001161">
    <property type="protein sequence ID" value="CAH9148310.1"/>
    <property type="molecule type" value="Genomic_DNA"/>
</dbReference>
<dbReference type="Pfam" id="PF21052">
    <property type="entry name" value="EFR3_ARM"/>
    <property type="match status" value="1"/>
</dbReference>
<dbReference type="InterPro" id="IPR016024">
    <property type="entry name" value="ARM-type_fold"/>
</dbReference>
<protein>
    <submittedName>
        <fullName evidence="1">Uncharacterized protein</fullName>
    </submittedName>
</protein>
<evidence type="ECO:0000313" key="1">
    <source>
        <dbReference type="EMBL" id="CAH9116335.1"/>
    </source>
</evidence>
<reference evidence="1" key="1">
    <citation type="submission" date="2022-07" db="EMBL/GenBank/DDBJ databases">
        <authorList>
            <person name="Macas J."/>
            <person name="Novak P."/>
            <person name="Neumann P."/>
        </authorList>
    </citation>
    <scope>NUCLEOTIDE SEQUENCE</scope>
</reference>
<comment type="caution">
    <text evidence="1">The sequence shown here is derived from an EMBL/GenBank/DDBJ whole genome shotgun (WGS) entry which is preliminary data.</text>
</comment>
<evidence type="ECO:0000313" key="3">
    <source>
        <dbReference type="Proteomes" id="UP001152523"/>
    </source>
</evidence>
<dbReference type="InterPro" id="IPR055296">
    <property type="entry name" value="SRL2-like"/>
</dbReference>
<dbReference type="EMBL" id="CAMAPF010000272">
    <property type="protein sequence ID" value="CAH9116335.1"/>
    <property type="molecule type" value="Genomic_DNA"/>
</dbReference>